<dbReference type="EMBL" id="OLKH01000064">
    <property type="protein sequence ID" value="SPE76627.1"/>
    <property type="molecule type" value="Genomic_DNA"/>
</dbReference>
<evidence type="ECO:0000313" key="2">
    <source>
        <dbReference type="Proteomes" id="UP000238180"/>
    </source>
</evidence>
<protein>
    <submittedName>
        <fullName evidence="1">Uncharacterized protein</fullName>
    </submittedName>
</protein>
<gene>
    <name evidence="1" type="ORF">FLACOL_00612</name>
</gene>
<reference evidence="1 2" key="1">
    <citation type="submission" date="2018-02" db="EMBL/GenBank/DDBJ databases">
        <authorList>
            <person name="Cohen D.B."/>
            <person name="Kent A.D."/>
        </authorList>
    </citation>
    <scope>NUCLEOTIDE SEQUENCE [LARGE SCALE GENOMIC DNA]</scope>
    <source>
        <strain evidence="1">CIP109753</strain>
    </source>
</reference>
<proteinExistence type="predicted"/>
<dbReference type="AlphaFoldDB" id="A0A2N9P8F9"/>
<sequence length="529" mass="58427">MTINSFLKEILAAFFFLFTLNIFSQDFREIQKQNARATGYAIIASKNPNVRFSVLVIPWDKQKTLEENANIQINSSWHAQCAIKGNFFDQVFDGSNFTNYSSVVTSQEEFDLYKNTGSEWWIACSTLPAFSSGIGESFSKEHTITDYSPLLKLKRSTDQGGYIQGIQTQLKNGIPNWFFGNLHADKWIVSKGDFQNAKLAVLENGNVGIGTDNPLSKLDVFGDISLNYQHGASPIFRAPFGSPDAGAIDFGNGTGWKFHIRRRNDNAKLITFIDNGSMGLGTESPTEKLDVRGDIKFGSILRTDKRMHITGGESLYLLNKGGVIISKSWEGNGNLNVEGNTVLSGNVGIGLSNPLGKFHVGDDTTSGIILNNKIGSVVSQIPAQIAWAESGNLGQAGDLIISPRTDISGSVKFFTYNGKDIAERFKISGKGDASLQGKLEAKELKITTTPTADFVFAENYNLPKLEEVEKHLKEKKHLPEIASAKEMEKEGVNVGEFQIKLLQKIEELTLYVIEQNKKIKELETRLKSN</sequence>
<organism evidence="1 2">
    <name type="scientific">Flavobacterium columnare</name>
    <dbReference type="NCBI Taxonomy" id="996"/>
    <lineage>
        <taxon>Bacteria</taxon>
        <taxon>Pseudomonadati</taxon>
        <taxon>Bacteroidota</taxon>
        <taxon>Flavobacteriia</taxon>
        <taxon>Flavobacteriales</taxon>
        <taxon>Flavobacteriaceae</taxon>
        <taxon>Flavobacterium</taxon>
    </lineage>
</organism>
<dbReference type="Proteomes" id="UP000238180">
    <property type="component" value="Unassembled WGS sequence"/>
</dbReference>
<dbReference type="RefSeq" id="WP_258129804.1">
    <property type="nucleotide sequence ID" value="NZ_OLKH01000064.1"/>
</dbReference>
<name>A0A2N9P8F9_9FLAO</name>
<accession>A0A2N9P8F9</accession>
<evidence type="ECO:0000313" key="1">
    <source>
        <dbReference type="EMBL" id="SPE76627.1"/>
    </source>
</evidence>